<feature type="region of interest" description="Disordered" evidence="1">
    <location>
        <begin position="180"/>
        <end position="199"/>
    </location>
</feature>
<dbReference type="InterPro" id="IPR013295">
    <property type="entry name" value="MAL"/>
</dbReference>
<keyword evidence="4" id="KW-1185">Reference proteome</keyword>
<feature type="transmembrane region" description="Helical" evidence="2">
    <location>
        <begin position="31"/>
        <end position="50"/>
    </location>
</feature>
<organism evidence="3 4">
    <name type="scientific">Cyprinus carpio carpio</name>
    <dbReference type="NCBI Taxonomy" id="630221"/>
    <lineage>
        <taxon>Eukaryota</taxon>
        <taxon>Metazoa</taxon>
        <taxon>Chordata</taxon>
        <taxon>Craniata</taxon>
        <taxon>Vertebrata</taxon>
        <taxon>Euteleostomi</taxon>
        <taxon>Actinopterygii</taxon>
        <taxon>Neopterygii</taxon>
        <taxon>Teleostei</taxon>
        <taxon>Ostariophysi</taxon>
        <taxon>Cypriniformes</taxon>
        <taxon>Cyprinidae</taxon>
        <taxon>Cyprininae</taxon>
        <taxon>Cyprinus</taxon>
    </lineage>
</organism>
<evidence type="ECO:0000256" key="1">
    <source>
        <dbReference type="SAM" id="MobiDB-lite"/>
    </source>
</evidence>
<protein>
    <submittedName>
        <fullName evidence="3">Uncharacterized protein</fullName>
    </submittedName>
</protein>
<keyword evidence="2" id="KW-1133">Transmembrane helix</keyword>
<evidence type="ECO:0000313" key="4">
    <source>
        <dbReference type="Proteomes" id="UP001108240"/>
    </source>
</evidence>
<dbReference type="PANTHER" id="PTHR22776">
    <property type="entry name" value="MARVEL-CONTAINING POTENTIAL LIPID RAFT-ASSOCIATED PROTEIN"/>
    <property type="match status" value="1"/>
</dbReference>
<evidence type="ECO:0000313" key="3">
    <source>
        <dbReference type="Ensembl" id="ENSCCRP00000078717.2"/>
    </source>
</evidence>
<dbReference type="AlphaFoldDB" id="A0A8C1EJS6"/>
<dbReference type="Gene3D" id="3.30.70.1820">
    <property type="entry name" value="L1 transposable element, RRM domain"/>
    <property type="match status" value="1"/>
</dbReference>
<feature type="transmembrane region" description="Helical" evidence="2">
    <location>
        <begin position="62"/>
        <end position="87"/>
    </location>
</feature>
<proteinExistence type="predicted"/>
<sequence length="199" mass="22184">MSMAETPNPATTSFPAPTISLPLGMEILRTYSGALICLEIVFGGLVWILVASTNVSVPLLQGWVMFVSVTMFVCSSLYLSLFLLGLADKINTDLNFMGPTALRAGTGWSTETDGLLHDFIQEHKRMTEKLTDLESRSRRNNLRIFRVPEETEKGSVTQFVEEIIRSKLDIETDCQIQRAHRALAPKPKTDQPPRAIMVN</sequence>
<dbReference type="GO" id="GO:0016020">
    <property type="term" value="C:membrane"/>
    <property type="evidence" value="ECO:0007669"/>
    <property type="project" value="TreeGrafter"/>
</dbReference>
<dbReference type="Proteomes" id="UP001108240">
    <property type="component" value="Unplaced"/>
</dbReference>
<dbReference type="GO" id="GO:0042552">
    <property type="term" value="P:myelination"/>
    <property type="evidence" value="ECO:0007669"/>
    <property type="project" value="TreeGrafter"/>
</dbReference>
<evidence type="ECO:0000256" key="2">
    <source>
        <dbReference type="SAM" id="Phobius"/>
    </source>
</evidence>
<dbReference type="GeneTree" id="ENSGT00940000159514"/>
<reference evidence="3" key="2">
    <citation type="submission" date="2025-09" db="UniProtKB">
        <authorList>
            <consortium name="Ensembl"/>
        </authorList>
    </citation>
    <scope>IDENTIFICATION</scope>
</reference>
<name>A0A8C1EJS6_CYPCA</name>
<dbReference type="GO" id="GO:0019911">
    <property type="term" value="F:structural constituent of myelin sheath"/>
    <property type="evidence" value="ECO:0007669"/>
    <property type="project" value="TreeGrafter"/>
</dbReference>
<keyword evidence="2" id="KW-0472">Membrane</keyword>
<keyword evidence="2" id="KW-0812">Transmembrane</keyword>
<accession>A0A8C1EJS6</accession>
<dbReference type="PANTHER" id="PTHR22776:SF42">
    <property type="entry name" value="PROTEIN MAL2"/>
    <property type="match status" value="1"/>
</dbReference>
<dbReference type="Ensembl" id="ENSCCRT00000085391.2">
    <property type="protein sequence ID" value="ENSCCRP00000078717.2"/>
    <property type="gene ID" value="ENSCCRG00000059401.1"/>
</dbReference>
<reference evidence="3" key="1">
    <citation type="submission" date="2025-08" db="UniProtKB">
        <authorList>
            <consortium name="Ensembl"/>
        </authorList>
    </citation>
    <scope>IDENTIFICATION</scope>
</reference>
<dbReference type="PRINTS" id="PR01884">
    <property type="entry name" value="MALPROTEIN"/>
</dbReference>
<dbReference type="InterPro" id="IPR050578">
    <property type="entry name" value="MARVEL-CKLF_proteins"/>
</dbReference>